<evidence type="ECO:0000313" key="10">
    <source>
        <dbReference type="Proteomes" id="UP000719412"/>
    </source>
</evidence>
<reference evidence="9" key="1">
    <citation type="journal article" date="2020" name="J Insects Food Feed">
        <title>The yellow mealworm (Tenebrio molitor) genome: a resource for the emerging insects as food and feed industry.</title>
        <authorList>
            <person name="Eriksson T."/>
            <person name="Andere A."/>
            <person name="Kelstrup H."/>
            <person name="Emery V."/>
            <person name="Picard C."/>
        </authorList>
    </citation>
    <scope>NUCLEOTIDE SEQUENCE</scope>
    <source>
        <strain evidence="9">Stoneville</strain>
        <tissue evidence="9">Whole head</tissue>
    </source>
</reference>
<keyword evidence="4" id="KW-0732">Signal</keyword>
<dbReference type="Gene3D" id="3.40.50.1820">
    <property type="entry name" value="alpha/beta hydrolase"/>
    <property type="match status" value="1"/>
</dbReference>
<dbReference type="GO" id="GO:0045271">
    <property type="term" value="C:respiratory chain complex I"/>
    <property type="evidence" value="ECO:0007669"/>
    <property type="project" value="InterPro"/>
</dbReference>
<evidence type="ECO:0000256" key="5">
    <source>
        <dbReference type="ARBA" id="ARBA00022801"/>
    </source>
</evidence>
<dbReference type="InterPro" id="IPR001563">
    <property type="entry name" value="Peptidase_S10"/>
</dbReference>
<keyword evidence="2 7" id="KW-0121">Carboxypeptidase</keyword>
<evidence type="ECO:0000256" key="4">
    <source>
        <dbReference type="ARBA" id="ARBA00022729"/>
    </source>
</evidence>
<dbReference type="GO" id="GO:0006508">
    <property type="term" value="P:proteolysis"/>
    <property type="evidence" value="ECO:0007669"/>
    <property type="project" value="UniProtKB-KW"/>
</dbReference>
<dbReference type="Pfam" id="PF00450">
    <property type="entry name" value="Peptidase_S10"/>
    <property type="match status" value="1"/>
</dbReference>
<dbReference type="GO" id="GO:0004185">
    <property type="term" value="F:serine-type carboxypeptidase activity"/>
    <property type="evidence" value="ECO:0007669"/>
    <property type="project" value="UniProtKB-UniRule"/>
</dbReference>
<organism evidence="9 10">
    <name type="scientific">Tenebrio molitor</name>
    <name type="common">Yellow mealworm beetle</name>
    <dbReference type="NCBI Taxonomy" id="7067"/>
    <lineage>
        <taxon>Eukaryota</taxon>
        <taxon>Metazoa</taxon>
        <taxon>Ecdysozoa</taxon>
        <taxon>Arthropoda</taxon>
        <taxon>Hexapoda</taxon>
        <taxon>Insecta</taxon>
        <taxon>Pterygota</taxon>
        <taxon>Neoptera</taxon>
        <taxon>Endopterygota</taxon>
        <taxon>Coleoptera</taxon>
        <taxon>Polyphaga</taxon>
        <taxon>Cucujiformia</taxon>
        <taxon>Tenebrionidae</taxon>
        <taxon>Tenebrio</taxon>
    </lineage>
</organism>
<dbReference type="CDD" id="cd20266">
    <property type="entry name" value="Complex1_LYR_NDUFA6_LYRM6"/>
    <property type="match status" value="1"/>
</dbReference>
<feature type="domain" description="Complex 1 LYR protein" evidence="8">
    <location>
        <begin position="34"/>
        <end position="86"/>
    </location>
</feature>
<keyword evidence="5 7" id="KW-0378">Hydrolase</keyword>
<dbReference type="SUPFAM" id="SSF53474">
    <property type="entry name" value="alpha/beta-Hydrolases"/>
    <property type="match status" value="1"/>
</dbReference>
<dbReference type="PROSITE" id="PS00560">
    <property type="entry name" value="CARBOXYPEPT_SER_HIS"/>
    <property type="match status" value="1"/>
</dbReference>
<dbReference type="EC" id="3.4.16.-" evidence="7"/>
<evidence type="ECO:0000256" key="3">
    <source>
        <dbReference type="ARBA" id="ARBA00022670"/>
    </source>
</evidence>
<dbReference type="InterPro" id="IPR033124">
    <property type="entry name" value="Ser_caboxypep_his_AS"/>
</dbReference>
<dbReference type="Proteomes" id="UP000719412">
    <property type="component" value="Unassembled WGS sequence"/>
</dbReference>
<keyword evidence="6" id="KW-0325">Glycoprotein</keyword>
<comment type="caution">
    <text evidence="9">The sequence shown here is derived from an EMBL/GenBank/DDBJ whole genome shotgun (WGS) entry which is preliminary data.</text>
</comment>
<evidence type="ECO:0000256" key="2">
    <source>
        <dbReference type="ARBA" id="ARBA00022645"/>
    </source>
</evidence>
<name>A0A8J6HKI5_TENMO</name>
<dbReference type="FunFam" id="3.40.50.1820:FF:000096">
    <property type="entry name" value="Carboxypeptidase vitellogenic-like"/>
    <property type="match status" value="1"/>
</dbReference>
<evidence type="ECO:0000256" key="6">
    <source>
        <dbReference type="ARBA" id="ARBA00023180"/>
    </source>
</evidence>
<dbReference type="PANTHER" id="PTHR11802:SF472">
    <property type="entry name" value="SERINE CARBOXYPEPTIDASE CPVL-RELATED"/>
    <property type="match status" value="1"/>
</dbReference>
<keyword evidence="10" id="KW-1185">Reference proteome</keyword>
<sequence length="896" mass="101244">MSSQAVRAATKQVRPILSTDPHEARQRVLNLYKAWYRQLPYIVKQYDIPKSVETLKHKLRQEFRKNDHVKDIRVIDMLVVKGQMELVETVNFWKQKGTLMNYFKDTVEPKPKDFLSKFFKSEAALRATSMTCLVFSLIVLSSLGKLASGMFPNVYGKIKQEEVGDNPGLPLILTPFIEQGKIKQALTAAEVHFNGFKGIQSYAGYFTVNKNFNSNMFFWFFPSQTDYANAPVVLWLQGGPGATSLIGLFAENGPFTVMSQHGLKLRKYAWTKSHSVIYIDNPVGTGFSFTDSDGYCQNETQVGEDLYTALQQFFLLFPELQKNDFFVAGESYGGKYTPAIAYTIHQRNPDAKVQINLKGISIGNGFTDPANQLNYADYLYQIGMIDSNTQAMMHKVQQEGIDQIKNKDWAKAFQTFDDLMDGDLNNHTSLFKNITGFTNYFNYLYTVDPSSELIYMGKYIQRDDVRAVIHVGNATFHGEDQDVEINLVTDIMQSVAPWVEELLDNYRVLIYNGQLDIIVAYPLTVNYLQNLNFSAAAEYKTAQRYQWHVDDDLAGYVKQAGNLTEVLVRNAGHMVPTDQPKWAYDLISRFTQTPVAQRKWSFAHKLCSSELLSQSLDMTKLPNDQKDNVGNANVGHFDDSLERGRGKGVHRDIILGQRISFTVTRHAVTRSQMKGPFDVDCFTYVTDIRAMIASAALHPFSSVIRAFSWRTQGSGDAEKLKSSGNVDAVERDTNASRNFLKWIRQDLFVGANKEGNFGVFAFVSPPKKYRVESIRRSCTLCSFQCIVFGDLWRGIEWARARGEQAAEAFQSLFSHIDGKIRDGYGEDGCGRKVVGTESNAILRKRINIPNWGELSCMKYGSSSRPWGRLMQHVVRPVSDKGVMEVATPSIGGVLLQ</sequence>
<evidence type="ECO:0000256" key="7">
    <source>
        <dbReference type="RuleBase" id="RU361156"/>
    </source>
</evidence>
<dbReference type="InterPro" id="IPR018202">
    <property type="entry name" value="Ser_caboxypep_ser_AS"/>
</dbReference>
<dbReference type="EMBL" id="JABDTM020021664">
    <property type="protein sequence ID" value="KAH0816359.1"/>
    <property type="molecule type" value="Genomic_DNA"/>
</dbReference>
<dbReference type="AlphaFoldDB" id="A0A8J6HKI5"/>
<comment type="similarity">
    <text evidence="1 7">Belongs to the peptidase S10 family.</text>
</comment>
<dbReference type="InterPro" id="IPR029058">
    <property type="entry name" value="AB_hydrolase_fold"/>
</dbReference>
<dbReference type="Pfam" id="PF05347">
    <property type="entry name" value="Complex1_LYR"/>
    <property type="match status" value="1"/>
</dbReference>
<gene>
    <name evidence="9" type="ORF">GEV33_006432</name>
</gene>
<proteinExistence type="inferred from homology"/>
<dbReference type="InterPro" id="IPR045299">
    <property type="entry name" value="Complex1_LYR_NDUFA6_LYRM6"/>
</dbReference>
<dbReference type="PANTHER" id="PTHR11802">
    <property type="entry name" value="SERINE PROTEASE FAMILY S10 SERINE CARBOXYPEPTIDASE"/>
    <property type="match status" value="1"/>
</dbReference>
<evidence type="ECO:0000259" key="8">
    <source>
        <dbReference type="Pfam" id="PF05347"/>
    </source>
</evidence>
<dbReference type="PRINTS" id="PR00724">
    <property type="entry name" value="CRBOXYPTASEC"/>
</dbReference>
<evidence type="ECO:0000256" key="1">
    <source>
        <dbReference type="ARBA" id="ARBA00009431"/>
    </source>
</evidence>
<evidence type="ECO:0000313" key="9">
    <source>
        <dbReference type="EMBL" id="KAH0816359.1"/>
    </source>
</evidence>
<dbReference type="PROSITE" id="PS00131">
    <property type="entry name" value="CARBOXYPEPT_SER_SER"/>
    <property type="match status" value="1"/>
</dbReference>
<keyword evidence="3 7" id="KW-0645">Protease</keyword>
<protein>
    <recommendedName>
        <fullName evidence="7">Carboxypeptidase</fullName>
        <ecNumber evidence="7">3.4.16.-</ecNumber>
    </recommendedName>
</protein>
<reference evidence="9" key="2">
    <citation type="submission" date="2021-08" db="EMBL/GenBank/DDBJ databases">
        <authorList>
            <person name="Eriksson T."/>
        </authorList>
    </citation>
    <scope>NUCLEOTIDE SEQUENCE</scope>
    <source>
        <strain evidence="9">Stoneville</strain>
        <tissue evidence="9">Whole head</tissue>
    </source>
</reference>
<accession>A0A8J6HKI5</accession>
<dbReference type="InterPro" id="IPR008011">
    <property type="entry name" value="Complex1_LYR_dom"/>
</dbReference>